<dbReference type="Proteomes" id="UP001595843">
    <property type="component" value="Unassembled WGS sequence"/>
</dbReference>
<gene>
    <name evidence="2" type="ORF">ACFOUO_09620</name>
</gene>
<dbReference type="RefSeq" id="WP_380704826.1">
    <property type="nucleotide sequence ID" value="NZ_JBHSAP010000009.1"/>
</dbReference>
<dbReference type="NCBIfam" id="TIGR03604">
    <property type="entry name" value="TOMM_cyclo_SagD"/>
    <property type="match status" value="1"/>
</dbReference>
<accession>A0ABV8JDQ9</accession>
<dbReference type="PROSITE" id="PS51664">
    <property type="entry name" value="YCAO"/>
    <property type="match status" value="1"/>
</dbReference>
<name>A0ABV8JDQ9_9BACL</name>
<evidence type="ECO:0000259" key="1">
    <source>
        <dbReference type="PROSITE" id="PS51664"/>
    </source>
</evidence>
<dbReference type="InterPro" id="IPR003776">
    <property type="entry name" value="YcaO-like_dom"/>
</dbReference>
<dbReference type="Pfam" id="PF02624">
    <property type="entry name" value="YcaO"/>
    <property type="match status" value="1"/>
</dbReference>
<dbReference type="Gene3D" id="3.30.160.660">
    <property type="match status" value="1"/>
</dbReference>
<dbReference type="EMBL" id="JBHSAP010000009">
    <property type="protein sequence ID" value="MFC4077072.1"/>
    <property type="molecule type" value="Genomic_DNA"/>
</dbReference>
<dbReference type="Gene3D" id="3.30.1330.230">
    <property type="match status" value="1"/>
</dbReference>
<dbReference type="PANTHER" id="PTHR37809:SF1">
    <property type="entry name" value="RIBOSOMAL PROTEIN S12 METHYLTHIOTRANSFERASE ACCESSORY FACTOR YCAO"/>
    <property type="match status" value="1"/>
</dbReference>
<dbReference type="Gene3D" id="3.40.50.720">
    <property type="entry name" value="NAD(P)-binding Rossmann-like Domain"/>
    <property type="match status" value="1"/>
</dbReference>
<reference evidence="3" key="1">
    <citation type="journal article" date="2019" name="Int. J. Syst. Evol. Microbiol.">
        <title>The Global Catalogue of Microorganisms (GCM) 10K type strain sequencing project: providing services to taxonomists for standard genome sequencing and annotation.</title>
        <authorList>
            <consortium name="The Broad Institute Genomics Platform"/>
            <consortium name="The Broad Institute Genome Sequencing Center for Infectious Disease"/>
            <person name="Wu L."/>
            <person name="Ma J."/>
        </authorList>
    </citation>
    <scope>NUCLEOTIDE SEQUENCE [LARGE SCALE GENOMIC DNA]</scope>
    <source>
        <strain evidence="3">IBRC-M 10813</strain>
    </source>
</reference>
<sequence>MVAVVGEGLLADFVFGKLSTEYQVIRWNDWTAVEAEKADLALVLHDSWDPSVHHQAEEVIRGAGIPWLRGFVSFGEGVVGPLVRPGTPGCSRCADTRLLVAGPDSQKRSRLQQKLAAQGGIVRDPWSSRTALLQMAYLLDTEARKVIQGSRSHLDEGVFIIHLKTLGISRHFFLPDPLCSVCSRLPDDSSAASSIHLQPSPKVSRNRYRSRSIKDLKDILVKDYLDHRTGILNGKMHDLASTFADAGVKLPLFAGDEGTGGRTHSYTDSECTAILEGLERYCGLEPRGKRITIHDRYQNLRDQALNPLKVGVHAKEQYDQPHFPFKPFDPDRPIHWAWGYSLLQERPILVPKSLAYFGPCGGESFVFETSNGCALGGTLEEAIFYGLLEVVERDSFLMTWYAQLPVPRLDPASADDRELQLMIDRFQTVTGYHLSFFNTTMENSIPSVWVVAQNQTLQGAHLICAAGAHLDPIRAVKSAIHELSSTMVMINKQYEAKKEKVKLMFHDSSLVRQMEDHSLLYGLPKAQERLQFLLDKNRPLRRFDEEFKRTTQHRDLTKDLKNILQRFYQLNLDVIVVNQTTPEIHRNGLFCVKVLIPGMLPMTFGHHLIRLEGLERVLRVPVELGYTKQPLTLDQLNPHPHPFP</sequence>
<dbReference type="PANTHER" id="PTHR37809">
    <property type="entry name" value="RIBOSOMAL PROTEIN S12 METHYLTHIOTRANSFERASE ACCESSORY FACTOR YCAO"/>
    <property type="match status" value="1"/>
</dbReference>
<feature type="domain" description="YcaO" evidence="1">
    <location>
        <begin position="261"/>
        <end position="644"/>
    </location>
</feature>
<protein>
    <submittedName>
        <fullName evidence="2">TOMM leader peptide-binding protein</fullName>
    </submittedName>
</protein>
<keyword evidence="3" id="KW-1185">Reference proteome</keyword>
<organism evidence="2 3">
    <name type="scientific">Salinithrix halophila</name>
    <dbReference type="NCBI Taxonomy" id="1485204"/>
    <lineage>
        <taxon>Bacteria</taxon>
        <taxon>Bacillati</taxon>
        <taxon>Bacillota</taxon>
        <taxon>Bacilli</taxon>
        <taxon>Bacillales</taxon>
        <taxon>Thermoactinomycetaceae</taxon>
        <taxon>Salinithrix</taxon>
    </lineage>
</organism>
<evidence type="ECO:0000313" key="3">
    <source>
        <dbReference type="Proteomes" id="UP001595843"/>
    </source>
</evidence>
<dbReference type="InterPro" id="IPR022291">
    <property type="entry name" value="Bacteriocin_synth_cyclodeHase"/>
</dbReference>
<comment type="caution">
    <text evidence="2">The sequence shown here is derived from an EMBL/GenBank/DDBJ whole genome shotgun (WGS) entry which is preliminary data.</text>
</comment>
<proteinExistence type="predicted"/>
<dbReference type="InterPro" id="IPR027624">
    <property type="entry name" value="TOMM_cyclo_SagD"/>
</dbReference>
<dbReference type="NCBIfam" id="TIGR03882">
    <property type="entry name" value="cyclo_dehyd_2"/>
    <property type="match status" value="1"/>
</dbReference>
<dbReference type="Gene3D" id="3.30.40.250">
    <property type="match status" value="1"/>
</dbReference>
<evidence type="ECO:0000313" key="2">
    <source>
        <dbReference type="EMBL" id="MFC4077072.1"/>
    </source>
</evidence>